<reference evidence="3" key="1">
    <citation type="submission" date="2021-05" db="EMBL/GenBank/DDBJ databases">
        <title>The genome of the haptophyte Pavlova lutheri (Diacronema luteri, Pavlovales) - a model for lipid biosynthesis in eukaryotic algae.</title>
        <authorList>
            <person name="Hulatt C.J."/>
            <person name="Posewitz M.C."/>
        </authorList>
    </citation>
    <scope>NUCLEOTIDE SEQUENCE</scope>
    <source>
        <strain evidence="3">NIVA-4/92</strain>
    </source>
</reference>
<feature type="compositionally biased region" description="Basic and acidic residues" evidence="1">
    <location>
        <begin position="93"/>
        <end position="105"/>
    </location>
</feature>
<dbReference type="AlphaFoldDB" id="A0A8J5XT16"/>
<evidence type="ECO:0000256" key="1">
    <source>
        <dbReference type="SAM" id="MobiDB-lite"/>
    </source>
</evidence>
<name>A0A8J5XT16_DIALT</name>
<organism evidence="3 4">
    <name type="scientific">Diacronema lutheri</name>
    <name type="common">Unicellular marine alga</name>
    <name type="synonym">Monochrysis lutheri</name>
    <dbReference type="NCBI Taxonomy" id="2081491"/>
    <lineage>
        <taxon>Eukaryota</taxon>
        <taxon>Haptista</taxon>
        <taxon>Haptophyta</taxon>
        <taxon>Pavlovophyceae</taxon>
        <taxon>Pavlovales</taxon>
        <taxon>Pavlovaceae</taxon>
        <taxon>Diacronema</taxon>
    </lineage>
</organism>
<keyword evidence="2" id="KW-0812">Transmembrane</keyword>
<feature type="transmembrane region" description="Helical" evidence="2">
    <location>
        <begin position="188"/>
        <end position="206"/>
    </location>
</feature>
<evidence type="ECO:0000313" key="3">
    <source>
        <dbReference type="EMBL" id="KAG8468421.1"/>
    </source>
</evidence>
<accession>A0A8J5XT16</accession>
<keyword evidence="2" id="KW-0472">Membrane</keyword>
<keyword evidence="4" id="KW-1185">Reference proteome</keyword>
<sequence length="258" mass="27094">MAARIGARIRPELLDEALGRAVRASVVAGATSGAVAYMLGALRGASHFIPMLEVEWRGTGRGSSSAAEQVVTRMEVDAEGRRTITRTTTKMTDTGERRVQKESLKSTDPPSARSLLQGLPFPPLPFGLSDRRWSFPLRETFAGRTLDGIIGTAASAAWCALCTLPVARGTWRASMFGTRALALRANPGSIGSLVGLRVCVLTWLGGTAVAGTIGSGGIALVGIPSAMLAGLPVLATGLVIFPLAHRHVALRLVRQCIL</sequence>
<gene>
    <name evidence="3" type="ORF">KFE25_013504</name>
</gene>
<feature type="region of interest" description="Disordered" evidence="1">
    <location>
        <begin position="93"/>
        <end position="112"/>
    </location>
</feature>
<dbReference type="OrthoDB" id="10467509at2759"/>
<dbReference type="Proteomes" id="UP000751190">
    <property type="component" value="Unassembled WGS sequence"/>
</dbReference>
<protein>
    <submittedName>
        <fullName evidence="3">Uncharacterized protein</fullName>
    </submittedName>
</protein>
<keyword evidence="2" id="KW-1133">Transmembrane helix</keyword>
<feature type="transmembrane region" description="Helical" evidence="2">
    <location>
        <begin position="218"/>
        <end position="244"/>
    </location>
</feature>
<proteinExistence type="predicted"/>
<evidence type="ECO:0000313" key="4">
    <source>
        <dbReference type="Proteomes" id="UP000751190"/>
    </source>
</evidence>
<evidence type="ECO:0000256" key="2">
    <source>
        <dbReference type="SAM" id="Phobius"/>
    </source>
</evidence>
<dbReference type="EMBL" id="JAGTXO010000004">
    <property type="protein sequence ID" value="KAG8468421.1"/>
    <property type="molecule type" value="Genomic_DNA"/>
</dbReference>
<comment type="caution">
    <text evidence="3">The sequence shown here is derived from an EMBL/GenBank/DDBJ whole genome shotgun (WGS) entry which is preliminary data.</text>
</comment>